<dbReference type="AlphaFoldDB" id="G5ALM4"/>
<dbReference type="InterPro" id="IPR050309">
    <property type="entry name" value="Type-B_Carboxylest/Lipase"/>
</dbReference>
<organism evidence="5 6">
    <name type="scientific">Heterocephalus glaber</name>
    <name type="common">Naked mole rat</name>
    <dbReference type="NCBI Taxonomy" id="10181"/>
    <lineage>
        <taxon>Eukaryota</taxon>
        <taxon>Metazoa</taxon>
        <taxon>Chordata</taxon>
        <taxon>Craniata</taxon>
        <taxon>Vertebrata</taxon>
        <taxon>Euteleostomi</taxon>
        <taxon>Mammalia</taxon>
        <taxon>Eutheria</taxon>
        <taxon>Euarchontoglires</taxon>
        <taxon>Glires</taxon>
        <taxon>Rodentia</taxon>
        <taxon>Hystricomorpha</taxon>
        <taxon>Bathyergidae</taxon>
        <taxon>Heterocephalus</taxon>
    </lineage>
</organism>
<dbReference type="PANTHER" id="PTHR11559">
    <property type="entry name" value="CARBOXYLESTERASE"/>
    <property type="match status" value="1"/>
</dbReference>
<dbReference type="InParanoid" id="G5ALM4"/>
<dbReference type="PROSITE" id="PS00122">
    <property type="entry name" value="CARBOXYLESTERASE_B_1"/>
    <property type="match status" value="1"/>
</dbReference>
<comment type="similarity">
    <text evidence="1 3">Belongs to the type-B carboxylesterase/lipase family.</text>
</comment>
<proteinExistence type="inferred from homology"/>
<dbReference type="SUPFAM" id="SSF53474">
    <property type="entry name" value="alpha/beta-Hydrolases"/>
    <property type="match status" value="1"/>
</dbReference>
<dbReference type="eggNOG" id="KOG1516">
    <property type="taxonomic scope" value="Eukaryota"/>
</dbReference>
<dbReference type="InterPro" id="IPR002018">
    <property type="entry name" value="CarbesteraseB"/>
</dbReference>
<feature type="non-terminal residue" evidence="5">
    <location>
        <position position="107"/>
    </location>
</feature>
<sequence length="107" mass="11317">ITVIILVPFSLSDFCSTGDEHSRGNWGHLDQVAALHWVQDNIANFGGNPDSVTIFGESAGGECVSVLLLSPLAKNLFHRAISQSGVVLTTGLFSKNIKPVAKVGLTL</sequence>
<evidence type="ECO:0000259" key="4">
    <source>
        <dbReference type="Pfam" id="PF00135"/>
    </source>
</evidence>
<dbReference type="EMBL" id="JH165815">
    <property type="protein sequence ID" value="EHA97934.1"/>
    <property type="molecule type" value="Genomic_DNA"/>
</dbReference>
<dbReference type="Pfam" id="PF00135">
    <property type="entry name" value="COesterase"/>
    <property type="match status" value="1"/>
</dbReference>
<dbReference type="Gene3D" id="3.40.50.1820">
    <property type="entry name" value="alpha/beta hydrolase"/>
    <property type="match status" value="1"/>
</dbReference>
<evidence type="ECO:0000256" key="3">
    <source>
        <dbReference type="RuleBase" id="RU361235"/>
    </source>
</evidence>
<dbReference type="STRING" id="10181.G5ALM4"/>
<feature type="non-terminal residue" evidence="5">
    <location>
        <position position="1"/>
    </location>
</feature>
<dbReference type="GO" id="GO:0016787">
    <property type="term" value="F:hydrolase activity"/>
    <property type="evidence" value="ECO:0007669"/>
    <property type="project" value="UniProtKB-KW"/>
</dbReference>
<protein>
    <recommendedName>
        <fullName evidence="3">Carboxylic ester hydrolase</fullName>
        <ecNumber evidence="3">3.1.1.-</ecNumber>
    </recommendedName>
</protein>
<keyword evidence="2 3" id="KW-0378">Hydrolase</keyword>
<evidence type="ECO:0000256" key="2">
    <source>
        <dbReference type="ARBA" id="ARBA00022801"/>
    </source>
</evidence>
<dbReference type="EC" id="3.1.1.-" evidence="3"/>
<evidence type="ECO:0000256" key="1">
    <source>
        <dbReference type="ARBA" id="ARBA00005964"/>
    </source>
</evidence>
<evidence type="ECO:0000313" key="5">
    <source>
        <dbReference type="EMBL" id="EHA97934.1"/>
    </source>
</evidence>
<feature type="domain" description="Carboxylesterase type B" evidence="4">
    <location>
        <begin position="14"/>
        <end position="100"/>
    </location>
</feature>
<dbReference type="Proteomes" id="UP000006813">
    <property type="component" value="Unassembled WGS sequence"/>
</dbReference>
<dbReference type="InterPro" id="IPR029058">
    <property type="entry name" value="AB_hydrolase_fold"/>
</dbReference>
<gene>
    <name evidence="5" type="ORF">GW7_17053</name>
</gene>
<reference evidence="5 6" key="1">
    <citation type="journal article" date="2011" name="Nature">
        <title>Genome sequencing reveals insights into physiology and longevity of the naked mole rat.</title>
        <authorList>
            <person name="Kim E.B."/>
            <person name="Fang X."/>
            <person name="Fushan A.A."/>
            <person name="Huang Z."/>
            <person name="Lobanov A.V."/>
            <person name="Han L."/>
            <person name="Marino S.M."/>
            <person name="Sun X."/>
            <person name="Turanov A.A."/>
            <person name="Yang P."/>
            <person name="Yim S.H."/>
            <person name="Zhao X."/>
            <person name="Kasaikina M.V."/>
            <person name="Stoletzki N."/>
            <person name="Peng C."/>
            <person name="Polak P."/>
            <person name="Xiong Z."/>
            <person name="Kiezun A."/>
            <person name="Zhu Y."/>
            <person name="Chen Y."/>
            <person name="Kryukov G.V."/>
            <person name="Zhang Q."/>
            <person name="Peshkin L."/>
            <person name="Yang L."/>
            <person name="Bronson R.T."/>
            <person name="Buffenstein R."/>
            <person name="Wang B."/>
            <person name="Han C."/>
            <person name="Li Q."/>
            <person name="Chen L."/>
            <person name="Zhao W."/>
            <person name="Sunyaev S.R."/>
            <person name="Park T.J."/>
            <person name="Zhang G."/>
            <person name="Wang J."/>
            <person name="Gladyshev V.N."/>
        </authorList>
    </citation>
    <scope>NUCLEOTIDE SEQUENCE [LARGE SCALE GENOMIC DNA]</scope>
</reference>
<accession>G5ALM4</accession>
<evidence type="ECO:0000313" key="6">
    <source>
        <dbReference type="Proteomes" id="UP000006813"/>
    </source>
</evidence>
<name>G5ALM4_HETGA</name>
<dbReference type="InterPro" id="IPR019826">
    <property type="entry name" value="Carboxylesterase_B_AS"/>
</dbReference>